<name>K5WD81_AGABU</name>
<dbReference type="AlphaFoldDB" id="K5WD81"/>
<organism evidence="2 3">
    <name type="scientific">Agaricus bisporus var. burnettii (strain JB137-S8 / ATCC MYA-4627 / FGSC 10392)</name>
    <name type="common">White button mushroom</name>
    <dbReference type="NCBI Taxonomy" id="597362"/>
    <lineage>
        <taxon>Eukaryota</taxon>
        <taxon>Fungi</taxon>
        <taxon>Dikarya</taxon>
        <taxon>Basidiomycota</taxon>
        <taxon>Agaricomycotina</taxon>
        <taxon>Agaricomycetes</taxon>
        <taxon>Agaricomycetidae</taxon>
        <taxon>Agaricales</taxon>
        <taxon>Agaricineae</taxon>
        <taxon>Agaricaceae</taxon>
        <taxon>Agaricus</taxon>
    </lineage>
</organism>
<evidence type="ECO:0000313" key="2">
    <source>
        <dbReference type="EMBL" id="EKM73181.1"/>
    </source>
</evidence>
<accession>K5WD81</accession>
<dbReference type="Proteomes" id="UP000008493">
    <property type="component" value="Unassembled WGS sequence"/>
</dbReference>
<feature type="compositionally biased region" description="Basic and acidic residues" evidence="1">
    <location>
        <begin position="1"/>
        <end position="15"/>
    </location>
</feature>
<dbReference type="InParanoid" id="K5WD81"/>
<gene>
    <name evidence="2" type="ORF">AGABI1DRAFT_135424</name>
</gene>
<dbReference type="RefSeq" id="XP_007336180.1">
    <property type="nucleotide sequence ID" value="XM_007336118.1"/>
</dbReference>
<evidence type="ECO:0000256" key="1">
    <source>
        <dbReference type="SAM" id="MobiDB-lite"/>
    </source>
</evidence>
<feature type="region of interest" description="Disordered" evidence="1">
    <location>
        <begin position="1"/>
        <end position="50"/>
    </location>
</feature>
<keyword evidence="3" id="KW-1185">Reference proteome</keyword>
<feature type="compositionally biased region" description="Basic residues" evidence="1">
    <location>
        <begin position="37"/>
        <end position="50"/>
    </location>
</feature>
<reference evidence="3" key="1">
    <citation type="journal article" date="2012" name="Proc. Natl. Acad. Sci. U.S.A.">
        <title>Genome sequence of the button mushroom Agaricus bisporus reveals mechanisms governing adaptation to a humic-rich ecological niche.</title>
        <authorList>
            <person name="Morin E."/>
            <person name="Kohler A."/>
            <person name="Baker A.R."/>
            <person name="Foulongne-Oriol M."/>
            <person name="Lombard V."/>
            <person name="Nagy L.G."/>
            <person name="Ohm R.A."/>
            <person name="Patyshakuliyeva A."/>
            <person name="Brun A."/>
            <person name="Aerts A.L."/>
            <person name="Bailey A.M."/>
            <person name="Billette C."/>
            <person name="Coutinho P.M."/>
            <person name="Deakin G."/>
            <person name="Doddapaneni H."/>
            <person name="Floudas D."/>
            <person name="Grimwood J."/>
            <person name="Hilden K."/>
            <person name="Kuees U."/>
            <person name="LaButti K.M."/>
            <person name="Lapidus A."/>
            <person name="Lindquist E.A."/>
            <person name="Lucas S.M."/>
            <person name="Murat C."/>
            <person name="Riley R.W."/>
            <person name="Salamov A.A."/>
            <person name="Schmutz J."/>
            <person name="Subramanian V."/>
            <person name="Woesten H.A.B."/>
            <person name="Xu J."/>
            <person name="Eastwood D.C."/>
            <person name="Foster G.D."/>
            <person name="Sonnenberg A.S."/>
            <person name="Cullen D."/>
            <person name="de Vries R.P."/>
            <person name="Lundell T."/>
            <person name="Hibbett D.S."/>
            <person name="Henrissat B."/>
            <person name="Burton K.S."/>
            <person name="Kerrigan R.W."/>
            <person name="Challen M.P."/>
            <person name="Grigoriev I.V."/>
            <person name="Martin F."/>
        </authorList>
    </citation>
    <scope>NUCLEOTIDE SEQUENCE [LARGE SCALE GENOMIC DNA]</scope>
    <source>
        <strain evidence="3">JB137-S8 / ATCC MYA-4627 / FGSC 10392</strain>
    </source>
</reference>
<sequence length="50" mass="5624">MENGGKSDEKCDSKKIPPKPHPHIILTSPLKTLPKIALKKRPKKAKKRPN</sequence>
<dbReference type="EMBL" id="JH973378">
    <property type="protein sequence ID" value="EKM73181.1"/>
    <property type="molecule type" value="Genomic_DNA"/>
</dbReference>
<protein>
    <submittedName>
        <fullName evidence="2">Uncharacterized protein</fullName>
    </submittedName>
</protein>
<dbReference type="HOGENOM" id="CLU_3124613_0_0_1"/>
<dbReference type="KEGG" id="abp:AGABI1DRAFT135424"/>
<proteinExistence type="predicted"/>
<evidence type="ECO:0000313" key="3">
    <source>
        <dbReference type="Proteomes" id="UP000008493"/>
    </source>
</evidence>
<dbReference type="GeneID" id="18828566"/>